<reference evidence="2 3" key="1">
    <citation type="submission" date="2019-03" db="EMBL/GenBank/DDBJ databases">
        <authorList>
            <consortium name="Pathogen Informatics"/>
        </authorList>
    </citation>
    <scope>NUCLEOTIDE SEQUENCE [LARGE SCALE GENOMIC DNA]</scope>
    <source>
        <strain evidence="2 3">NCTC12282</strain>
    </source>
</reference>
<organism evidence="2 3">
    <name type="scientific">Budvicia aquatica</name>
    <dbReference type="NCBI Taxonomy" id="82979"/>
    <lineage>
        <taxon>Bacteria</taxon>
        <taxon>Pseudomonadati</taxon>
        <taxon>Pseudomonadota</taxon>
        <taxon>Gammaproteobacteria</taxon>
        <taxon>Enterobacterales</taxon>
        <taxon>Budviciaceae</taxon>
        <taxon>Budvicia</taxon>
    </lineage>
</organism>
<evidence type="ECO:0000313" key="2">
    <source>
        <dbReference type="EMBL" id="VFS46866.1"/>
    </source>
</evidence>
<dbReference type="InterPro" id="IPR051252">
    <property type="entry name" value="IS1_transposase_InsA"/>
</dbReference>
<dbReference type="Pfam" id="PF03811">
    <property type="entry name" value="Zn_ribbon_InsA"/>
    <property type="match status" value="1"/>
</dbReference>
<dbReference type="AlphaFoldDB" id="A0A484ZGK1"/>
<dbReference type="InterPro" id="IPR003220">
    <property type="entry name" value="InsA_N_dom_Znf"/>
</dbReference>
<gene>
    <name evidence="2" type="ORF">NCTC12282_01796</name>
</gene>
<dbReference type="PANTHER" id="PTHR47923:SF1">
    <property type="entry name" value="INSERTION ELEMENT IS1 1 PROTEIN INSA-RELATED"/>
    <property type="match status" value="1"/>
</dbReference>
<accession>A0A484ZGK1</accession>
<proteinExistence type="predicted"/>
<sequence length="60" mass="6999">MLIYQKAPPACPYCHDATQVRKHGTSRSGFQRYFCSECRRTFQDKYVYQTCRQALSATEA</sequence>
<evidence type="ECO:0000313" key="3">
    <source>
        <dbReference type="Proteomes" id="UP000373449"/>
    </source>
</evidence>
<evidence type="ECO:0000259" key="1">
    <source>
        <dbReference type="Pfam" id="PF03811"/>
    </source>
</evidence>
<dbReference type="Proteomes" id="UP000373449">
    <property type="component" value="Unassembled WGS sequence"/>
</dbReference>
<protein>
    <submittedName>
        <fullName evidence="2">Transposase and inactivated derivatives</fullName>
    </submittedName>
</protein>
<name>A0A484ZGK1_9GAMM</name>
<dbReference type="PANTHER" id="PTHR47923">
    <property type="entry name" value="INSERTION ELEMENT IS1 1 PROTEIN INSA-RELATED"/>
    <property type="match status" value="1"/>
</dbReference>
<feature type="domain" description="InsA N-terminal zinc ribbon" evidence="1">
    <location>
        <begin position="11"/>
        <end position="39"/>
    </location>
</feature>
<dbReference type="GO" id="GO:0006313">
    <property type="term" value="P:DNA transposition"/>
    <property type="evidence" value="ECO:0007669"/>
    <property type="project" value="InterPro"/>
</dbReference>
<dbReference type="OrthoDB" id="6638414at2"/>
<dbReference type="EMBL" id="CAADJA010000002">
    <property type="protein sequence ID" value="VFS46866.1"/>
    <property type="molecule type" value="Genomic_DNA"/>
</dbReference>